<evidence type="ECO:0008006" key="3">
    <source>
        <dbReference type="Google" id="ProtNLM"/>
    </source>
</evidence>
<dbReference type="OrthoDB" id="389077at2"/>
<evidence type="ECO:0000313" key="1">
    <source>
        <dbReference type="EMBL" id="ASP28472.1"/>
    </source>
</evidence>
<proteinExistence type="predicted"/>
<name>A0A222EPU3_9MOLU</name>
<dbReference type="EMBL" id="CP022535">
    <property type="protein sequence ID" value="ASP28472.1"/>
    <property type="molecule type" value="Genomic_DNA"/>
</dbReference>
<sequence>MKKLAILLTSINVFTIPPLLVTSCSSYKIKNLSEVNQKDLGDIVGTGTVPTLKELIYFINKFNTNLYLFDTDVDLINNEKESLLVTATLVAKENSRFNGTLVVNYNYKKRITNINLKIIEKIFEGVDIGKFLRPNMFNLNYLMGKNINYGNNLLDLLTFMNAVNDKLETFGIQMSPNGLASVCDIKYTIVNDQSAKLNLNVISGKENSIDGYWIEGSALINIKKQKESNKLIKKISSLSSYAGNIDKDLFLKEFVKTNKDIDINQITIKSFDNTAKTCVVNFALNADYDNDDINCTW</sequence>
<protein>
    <recommendedName>
        <fullName evidence="3">Lipoprotein</fullName>
    </recommendedName>
</protein>
<evidence type="ECO:0000313" key="2">
    <source>
        <dbReference type="Proteomes" id="UP000203229"/>
    </source>
</evidence>
<dbReference type="RefSeq" id="WP_094049243.1">
    <property type="nucleotide sequence ID" value="NZ_CP022535.1"/>
</dbReference>
<organism evidence="1 2">
    <name type="scientific">Spiroplasma corruscae</name>
    <dbReference type="NCBI Taxonomy" id="216934"/>
    <lineage>
        <taxon>Bacteria</taxon>
        <taxon>Bacillati</taxon>
        <taxon>Mycoplasmatota</taxon>
        <taxon>Mollicutes</taxon>
        <taxon>Entomoplasmatales</taxon>
        <taxon>Spiroplasmataceae</taxon>
        <taxon>Spiroplasma</taxon>
    </lineage>
</organism>
<dbReference type="KEGG" id="scou:SCORR_v1c07000"/>
<reference evidence="1 2" key="1">
    <citation type="submission" date="2017-07" db="EMBL/GenBank/DDBJ databases">
        <title>Complete genome sequence of Spiroplasma corruscae EC-1 (DSM 19793).</title>
        <authorList>
            <person name="Tsai Y.-M."/>
            <person name="Lo W.-S."/>
            <person name="Kuo C.-H."/>
        </authorList>
    </citation>
    <scope>NUCLEOTIDE SEQUENCE [LARGE SCALE GENOMIC DNA]</scope>
    <source>
        <strain evidence="1 2">EC-1</strain>
    </source>
</reference>
<keyword evidence="2" id="KW-1185">Reference proteome</keyword>
<dbReference type="AlphaFoldDB" id="A0A222EPU3"/>
<gene>
    <name evidence="1" type="ORF">SCORR_v1c07000</name>
</gene>
<accession>A0A222EPU3</accession>
<dbReference type="Proteomes" id="UP000203229">
    <property type="component" value="Chromosome"/>
</dbReference>
<dbReference type="PROSITE" id="PS51257">
    <property type="entry name" value="PROKAR_LIPOPROTEIN"/>
    <property type="match status" value="1"/>
</dbReference>